<gene>
    <name evidence="10" type="ORF">THIAE_01175</name>
</gene>
<dbReference type="SUPFAM" id="SSF53383">
    <property type="entry name" value="PLP-dependent transferases"/>
    <property type="match status" value="1"/>
</dbReference>
<dbReference type="InterPro" id="IPR015421">
    <property type="entry name" value="PyrdxlP-dep_Trfase_major"/>
</dbReference>
<dbReference type="OrthoDB" id="9808002at2"/>
<dbReference type="KEGG" id="tao:THIAE_01175"/>
<dbReference type="InterPro" id="IPR015422">
    <property type="entry name" value="PyrdxlP-dep_Trfase_small"/>
</dbReference>
<dbReference type="InterPro" id="IPR020578">
    <property type="entry name" value="Aminotrans_V_PyrdxlP_BS"/>
</dbReference>
<dbReference type="Pfam" id="PF00266">
    <property type="entry name" value="Aminotran_5"/>
    <property type="match status" value="1"/>
</dbReference>
<evidence type="ECO:0000256" key="1">
    <source>
        <dbReference type="ARBA" id="ARBA00001933"/>
    </source>
</evidence>
<dbReference type="AlphaFoldDB" id="W0DPL5"/>
<comment type="similarity">
    <text evidence="3 8">Belongs to the class-V pyridoxal-phosphate-dependent aminotransferase family. Csd subfamily.</text>
</comment>
<dbReference type="InterPro" id="IPR010970">
    <property type="entry name" value="Cys_dSase_SufS"/>
</dbReference>
<dbReference type="InParanoid" id="W0DPL5"/>
<dbReference type="InterPro" id="IPR015424">
    <property type="entry name" value="PyrdxlP-dep_Trfase"/>
</dbReference>
<dbReference type="InterPro" id="IPR000192">
    <property type="entry name" value="Aminotrans_V_dom"/>
</dbReference>
<reference evidence="10 11" key="1">
    <citation type="submission" date="2013-12" db="EMBL/GenBank/DDBJ databases">
        <authorList>
            <consortium name="DOE Joint Genome Institute"/>
            <person name="Kappler U."/>
            <person name="Huntemann M."/>
            <person name="Han J."/>
            <person name="Chen A."/>
            <person name="Kyrpides N."/>
            <person name="Mavromatis K."/>
            <person name="Markowitz V."/>
            <person name="Palaniappan K."/>
            <person name="Ivanova N."/>
            <person name="Schaumberg A."/>
            <person name="Pati A."/>
            <person name="Liolios K."/>
            <person name="Nordberg H.P."/>
            <person name="Cantor M.N."/>
            <person name="Hua S.X."/>
            <person name="Woyke T."/>
        </authorList>
    </citation>
    <scope>NUCLEOTIDE SEQUENCE [LARGE SCALE GENOMIC DNA]</scope>
    <source>
        <strain evidence="11">AL2</strain>
    </source>
</reference>
<dbReference type="PROSITE" id="PS00595">
    <property type="entry name" value="AA_TRANSFER_CLASS_5"/>
    <property type="match status" value="1"/>
</dbReference>
<dbReference type="Gene3D" id="3.90.1150.10">
    <property type="entry name" value="Aspartate Aminotransferase, domain 1"/>
    <property type="match status" value="1"/>
</dbReference>
<evidence type="ECO:0000256" key="4">
    <source>
        <dbReference type="ARBA" id="ARBA00022679"/>
    </source>
</evidence>
<comment type="function">
    <text evidence="2 8">Catalyzes the removal of elemental sulfur and selenium atoms from L-cysteine, L-cystine, L-selenocysteine, and L-selenocystine to produce L-alanine.</text>
</comment>
<evidence type="ECO:0000259" key="9">
    <source>
        <dbReference type="Pfam" id="PF00266"/>
    </source>
</evidence>
<dbReference type="RefSeq" id="WP_006459525.1">
    <property type="nucleotide sequence ID" value="NZ_CP007030.1"/>
</dbReference>
<keyword evidence="11" id="KW-1185">Reference proteome</keyword>
<dbReference type="Proteomes" id="UP000005380">
    <property type="component" value="Chromosome"/>
</dbReference>
<dbReference type="InterPro" id="IPR016454">
    <property type="entry name" value="Cysteine_dSase"/>
</dbReference>
<protein>
    <recommendedName>
        <fullName evidence="8">Cysteine desulfurase</fullName>
        <ecNumber evidence="8">2.8.1.7</ecNumber>
    </recommendedName>
</protein>
<dbReference type="GO" id="GO:0006534">
    <property type="term" value="P:cysteine metabolic process"/>
    <property type="evidence" value="ECO:0007669"/>
    <property type="project" value="UniProtKB-UniRule"/>
</dbReference>
<dbReference type="EMBL" id="CP007030">
    <property type="protein sequence ID" value="AHF00555.1"/>
    <property type="molecule type" value="Genomic_DNA"/>
</dbReference>
<keyword evidence="4 8" id="KW-0808">Transferase</keyword>
<feature type="domain" description="Aminotransferase class V" evidence="9">
    <location>
        <begin position="24"/>
        <end position="393"/>
    </location>
</feature>
<dbReference type="FunCoup" id="W0DPL5">
    <property type="interactions" value="443"/>
</dbReference>
<evidence type="ECO:0000256" key="7">
    <source>
        <dbReference type="RuleBase" id="RU004504"/>
    </source>
</evidence>
<proteinExistence type="inferred from homology"/>
<evidence type="ECO:0000256" key="2">
    <source>
        <dbReference type="ARBA" id="ARBA00002824"/>
    </source>
</evidence>
<evidence type="ECO:0000313" key="10">
    <source>
        <dbReference type="EMBL" id="AHF00555.1"/>
    </source>
</evidence>
<dbReference type="GO" id="GO:0030170">
    <property type="term" value="F:pyridoxal phosphate binding"/>
    <property type="evidence" value="ECO:0007669"/>
    <property type="project" value="UniProtKB-UniRule"/>
</dbReference>
<dbReference type="NCBIfam" id="TIGR01979">
    <property type="entry name" value="sufS"/>
    <property type="match status" value="1"/>
</dbReference>
<dbReference type="HOGENOM" id="CLU_003433_2_5_6"/>
<evidence type="ECO:0000256" key="5">
    <source>
        <dbReference type="ARBA" id="ARBA00022898"/>
    </source>
</evidence>
<dbReference type="CDD" id="cd06453">
    <property type="entry name" value="SufS_like"/>
    <property type="match status" value="1"/>
</dbReference>
<sequence length="405" mass="43778">MIDNHAIRAEFPLLAQTEKGLPLVYLDNASTSQKPQQVIDAIEHYYRAENANVHRGVYGLSERATEAFEGVRGQVQGLLNAASSKEIIFVRGATEGINLVASSWGRSSLQLGDQIIVSEMEHHSNLVPWQLLVADLGIEIVKWPIDELGQLHLSDLAGLLNEKTRLVAVTHMSNALGTINPIADIIALAHQHGAKVLVDAAQSVSHMPIDVQALDVDFLVFSGHKMYGPTGIGCLYAKQALLEQMPPYMGGGDMIYQVSFAGTSFNELPYKFEAGTPNIAGVIGLGAAIRFIERVGFDTIAAIEEDLLAYATAKLSKINGLRIIGEAAHKGGVISFVFDQAHPHDIATLIDQDAIALRASHHCAMPIMQKYGLPATLRASFGVYNNRADVDRLCVALEEALAMLA</sequence>
<dbReference type="PANTHER" id="PTHR43586:SF8">
    <property type="entry name" value="CYSTEINE DESULFURASE 1, CHLOROPLASTIC"/>
    <property type="match status" value="1"/>
</dbReference>
<evidence type="ECO:0000256" key="6">
    <source>
        <dbReference type="ARBA" id="ARBA00050776"/>
    </source>
</evidence>
<comment type="catalytic activity">
    <reaction evidence="6 8">
        <text>(sulfur carrier)-H + L-cysteine = (sulfur carrier)-SH + L-alanine</text>
        <dbReference type="Rhea" id="RHEA:43892"/>
        <dbReference type="Rhea" id="RHEA-COMP:14737"/>
        <dbReference type="Rhea" id="RHEA-COMP:14739"/>
        <dbReference type="ChEBI" id="CHEBI:29917"/>
        <dbReference type="ChEBI" id="CHEBI:35235"/>
        <dbReference type="ChEBI" id="CHEBI:57972"/>
        <dbReference type="ChEBI" id="CHEBI:64428"/>
        <dbReference type="EC" id="2.8.1.7"/>
    </reaction>
</comment>
<name>W0DPL5_9GAMM</name>
<keyword evidence="5 8" id="KW-0663">Pyridoxal phosphate</keyword>
<dbReference type="STRING" id="717772.THIAE_01175"/>
<comment type="cofactor">
    <cofactor evidence="1 7">
        <name>pyridoxal 5'-phosphate</name>
        <dbReference type="ChEBI" id="CHEBI:597326"/>
    </cofactor>
</comment>
<dbReference type="GO" id="GO:0031071">
    <property type="term" value="F:cysteine desulfurase activity"/>
    <property type="evidence" value="ECO:0007669"/>
    <property type="project" value="UniProtKB-UniRule"/>
</dbReference>
<dbReference type="eggNOG" id="COG0520">
    <property type="taxonomic scope" value="Bacteria"/>
</dbReference>
<dbReference type="PANTHER" id="PTHR43586">
    <property type="entry name" value="CYSTEINE DESULFURASE"/>
    <property type="match status" value="1"/>
</dbReference>
<dbReference type="PIRSF" id="PIRSF005572">
    <property type="entry name" value="NifS"/>
    <property type="match status" value="1"/>
</dbReference>
<evidence type="ECO:0000256" key="8">
    <source>
        <dbReference type="RuleBase" id="RU004506"/>
    </source>
</evidence>
<evidence type="ECO:0000256" key="3">
    <source>
        <dbReference type="ARBA" id="ARBA00010447"/>
    </source>
</evidence>
<organism evidence="10 11">
    <name type="scientific">Thiomicrospira aerophila AL3</name>
    <dbReference type="NCBI Taxonomy" id="717772"/>
    <lineage>
        <taxon>Bacteria</taxon>
        <taxon>Pseudomonadati</taxon>
        <taxon>Pseudomonadota</taxon>
        <taxon>Gammaproteobacteria</taxon>
        <taxon>Thiotrichales</taxon>
        <taxon>Piscirickettsiaceae</taxon>
        <taxon>Thiomicrospira</taxon>
    </lineage>
</organism>
<dbReference type="Gene3D" id="3.40.640.10">
    <property type="entry name" value="Type I PLP-dependent aspartate aminotransferase-like (Major domain)"/>
    <property type="match status" value="1"/>
</dbReference>
<evidence type="ECO:0000313" key="11">
    <source>
        <dbReference type="Proteomes" id="UP000005380"/>
    </source>
</evidence>
<accession>W0DPL5</accession>
<dbReference type="EC" id="2.8.1.7" evidence="8"/>